<evidence type="ECO:0000256" key="2">
    <source>
        <dbReference type="SAM" id="SignalP"/>
    </source>
</evidence>
<accession>A0ABR2KX81</accession>
<comment type="caution">
    <text evidence="3">The sequence shown here is derived from an EMBL/GenBank/DDBJ whole genome shotgun (WGS) entry which is preliminary data.</text>
</comment>
<keyword evidence="1" id="KW-0812">Transmembrane</keyword>
<dbReference type="EMBL" id="JAPFFF010000003">
    <property type="protein sequence ID" value="KAK8895416.1"/>
    <property type="molecule type" value="Genomic_DNA"/>
</dbReference>
<dbReference type="InterPro" id="IPR053139">
    <property type="entry name" value="Surface_bspA-like"/>
</dbReference>
<organism evidence="3 4">
    <name type="scientific">Tritrichomonas musculus</name>
    <dbReference type="NCBI Taxonomy" id="1915356"/>
    <lineage>
        <taxon>Eukaryota</taxon>
        <taxon>Metamonada</taxon>
        <taxon>Parabasalia</taxon>
        <taxon>Tritrichomonadida</taxon>
        <taxon>Tritrichomonadidae</taxon>
        <taxon>Tritrichomonas</taxon>
    </lineage>
</organism>
<evidence type="ECO:0008006" key="5">
    <source>
        <dbReference type="Google" id="ProtNLM"/>
    </source>
</evidence>
<dbReference type="PANTHER" id="PTHR45661:SF3">
    <property type="entry name" value="IG-LIKE DOMAIN-CONTAINING PROTEIN"/>
    <property type="match status" value="1"/>
</dbReference>
<dbReference type="InterPro" id="IPR032675">
    <property type="entry name" value="LRR_dom_sf"/>
</dbReference>
<keyword evidence="1" id="KW-1133">Transmembrane helix</keyword>
<dbReference type="SUPFAM" id="SSF52058">
    <property type="entry name" value="L domain-like"/>
    <property type="match status" value="4"/>
</dbReference>
<dbReference type="Proteomes" id="UP001470230">
    <property type="component" value="Unassembled WGS sequence"/>
</dbReference>
<dbReference type="Gene3D" id="3.80.10.10">
    <property type="entry name" value="Ribonuclease Inhibitor"/>
    <property type="match status" value="8"/>
</dbReference>
<dbReference type="InterPro" id="IPR026906">
    <property type="entry name" value="LRR_5"/>
</dbReference>
<sequence>MILPSLFLYISLALSDPGDDPPHSFDRDERIRPFEGHCAEHSGAFTITSDENEPYYFADCRTITAVTIDSTTISSLSKYLFYGSSISSLSFKNGLQFNSFTIDEGCFAHCDKLESITFPTLSTGATNPSITINAGAFFKCSLLRSITISDDVQFIGPSAFEGCGNLVPSFTLTRSNRLEIYSYAFSKCYTGSTEKSLELPKTNVAFYGDHAFENCNFKISNVQAGIIKSSAFLNCKFDSLTVDCSNIGENAFQGSGTLSTISKTSVVTIGAYAFTGLTINTQLIFTYSYIKDHAFFECKYTTKANKIELKSCPEIAQYSFSSKQSGFSGSIVLDCSTVGPHAFENFGSFSLTLKGSSSSYTIYEYAFYNSGIKGGLDFTNTRYNTIKSRAFANCAQLNGNLILDGVSIGSYAFEKCNFADIKILGQANIDDGAFENHGNNLKKIIIGEESTDYDNNDYPQITIGKRAFYKLQVANTLEIHSSVKSIGPYAFAKAHLPSNYDLQIFAEDIQPFAFSQCSPINKLEIYSTTIKFHAFDETQINDLKIDFKDKKSGSPKIEMQAFYGLKIGVLQIEKEYEIEKSAFSYCQFGKLLQIYAHTIGPYSFSDCTSSSGCTLSIGKSLIEEYAFDNFQTINKLEFSEIGISDEPKIGSHAFHGSKILNYDGLTIPSWIDEVGEYAFANITDLKPSTLTISCSKLSKGAFYGCNQIVNFVLNGNLNTIDEFAFCGTSLKGNLVIPPAVTKIGESAFQGLSDLRQITIFSDSKLSEIGPSAFQDSGISGELFIPNEIGTISARAFSGCKGLTSLAFYINSDGKLKTIDEYAFYNCKGLSCYLDIPISVNSIGKYAFANCVALKGHLTLNVDAEIGENAFEKCQNFKITAFEIIDYQQGKEYEISSSAFKGLNLDGKLKIPAPVKTIGESAFEGCERITTLSFEGEYTNDNGITVSLQLQSIGSRAFYGCTSLTGILTIPSTVTEINDRAFEGCSSLKGLVIDRDGDPLSISSYAFYNSSIEGSLIIPSRVSSVGSNAFQDLKNLKSLSIEATTPTSTSTLRIYGHAFCGSGISGLLEIPRQVTTIGDSAFQNCTGLTELIIGNEGQILRINNEVFAGTSVAGTLTITPRVSKIGKSAFEGCSDLTTLIIQPSTLTVQNDLTIDNKAFYNTGISESLEFPNRVIKIGDSAFQGLKNLKTLTSGNNQQLTIGKEAFRGCGLNGSLSINANEIGDFAFADNTDLTGPLLIEHGTFKEYVFQGCTKLGTKTDFNEDYDLDCSILISGGTLGAFNFKGCNNIKNTIFVAYHTEIGDDAFNGLNGTQFTLYLRDDEDDDEITIGERAFYWSGLKGPLVIPKTVDEVKRDAFSYCTRIGDSLTIEATNIGRRAFAYSTFANTLNLNIEETPSSGEPDDPDYVEGELSGFDDTTFFGCTGFKTLNITKLATIPDRLFYHMSFFEGVLKIPEDTTYIGSYAFAGCGFSQVIFDPDADGSVTIGEGAFSGLTNLTGAIELPSSPISTRTGKQIDPYTFYNCVDLRSFTFPSDVSIIGAYAFYGCRNLEMELNLKDVTEIGACAFQGCTGLRGSLEIPGTLHEIRENAFAGCTGFSGSLTIRVDGSSGQTFIGPGAFSGCTGFKKGTLFIYIESQKETFRGKDDGSVKYYIPDYFLRIGNEAFEDCKFSNIYYNGRYEPDCDYDIGISHTKAIHTSSNYLGKKFCSNPLHKDKLSGGAIAGIVIAVIVVVAAIVVLVVFFIIRNKRNKDQSEGEVEMNQDP</sequence>
<proteinExistence type="predicted"/>
<dbReference type="Pfam" id="PF13306">
    <property type="entry name" value="LRR_5"/>
    <property type="match status" value="12"/>
</dbReference>
<evidence type="ECO:0000256" key="1">
    <source>
        <dbReference type="SAM" id="Phobius"/>
    </source>
</evidence>
<reference evidence="3 4" key="1">
    <citation type="submission" date="2024-04" db="EMBL/GenBank/DDBJ databases">
        <title>Tritrichomonas musculus Genome.</title>
        <authorList>
            <person name="Alves-Ferreira E."/>
            <person name="Grigg M."/>
            <person name="Lorenzi H."/>
            <person name="Galac M."/>
        </authorList>
    </citation>
    <scope>NUCLEOTIDE SEQUENCE [LARGE SCALE GENOMIC DNA]</scope>
    <source>
        <strain evidence="3 4">EAF2021</strain>
    </source>
</reference>
<dbReference type="PANTHER" id="PTHR45661">
    <property type="entry name" value="SURFACE ANTIGEN"/>
    <property type="match status" value="1"/>
</dbReference>
<gene>
    <name evidence="3" type="ORF">M9Y10_023880</name>
</gene>
<keyword evidence="2" id="KW-0732">Signal</keyword>
<evidence type="ECO:0000313" key="3">
    <source>
        <dbReference type="EMBL" id="KAK8895416.1"/>
    </source>
</evidence>
<evidence type="ECO:0000313" key="4">
    <source>
        <dbReference type="Proteomes" id="UP001470230"/>
    </source>
</evidence>
<feature type="signal peptide" evidence="2">
    <location>
        <begin position="1"/>
        <end position="15"/>
    </location>
</feature>
<keyword evidence="4" id="KW-1185">Reference proteome</keyword>
<feature type="transmembrane region" description="Helical" evidence="1">
    <location>
        <begin position="1718"/>
        <end position="1742"/>
    </location>
</feature>
<feature type="chain" id="PRO_5046701359" description="Surface antigen BspA-like" evidence="2">
    <location>
        <begin position="16"/>
        <end position="1761"/>
    </location>
</feature>
<name>A0ABR2KX81_9EUKA</name>
<keyword evidence="1" id="KW-0472">Membrane</keyword>
<protein>
    <recommendedName>
        <fullName evidence="5">Surface antigen BspA-like</fullName>
    </recommendedName>
</protein>